<dbReference type="AlphaFoldDB" id="A0A285CQ04"/>
<dbReference type="Proteomes" id="UP000219467">
    <property type="component" value="Unassembled WGS sequence"/>
</dbReference>
<evidence type="ECO:0000313" key="2">
    <source>
        <dbReference type="Proteomes" id="UP000219467"/>
    </source>
</evidence>
<reference evidence="2" key="1">
    <citation type="submission" date="2017-08" db="EMBL/GenBank/DDBJ databases">
        <authorList>
            <person name="Varghese N."/>
            <person name="Submissions S."/>
        </authorList>
    </citation>
    <scope>NUCLEOTIDE SEQUENCE [LARGE SCALE GENOMIC DNA]</scope>
    <source>
        <strain evidence="2">JA234</strain>
    </source>
</reference>
<evidence type="ECO:0000313" key="1">
    <source>
        <dbReference type="EMBL" id="SNX69053.1"/>
    </source>
</evidence>
<dbReference type="Gene3D" id="1.10.3230.30">
    <property type="entry name" value="Phage gp6-like head-tail connector protein"/>
    <property type="match status" value="1"/>
</dbReference>
<keyword evidence="2" id="KW-1185">Reference proteome</keyword>
<name>A0A285CQ04_9RHOB</name>
<accession>A0A285CQ04</accession>
<dbReference type="OrthoDB" id="8478788at2"/>
<proteinExistence type="predicted"/>
<organism evidence="1 2">
    <name type="scientific">Cereibacter ovatus</name>
    <dbReference type="NCBI Taxonomy" id="439529"/>
    <lineage>
        <taxon>Bacteria</taxon>
        <taxon>Pseudomonadati</taxon>
        <taxon>Pseudomonadota</taxon>
        <taxon>Alphaproteobacteria</taxon>
        <taxon>Rhodobacterales</taxon>
        <taxon>Paracoccaceae</taxon>
        <taxon>Cereibacter</taxon>
    </lineage>
</organism>
<dbReference type="InterPro" id="IPR011738">
    <property type="entry name" value="Phage_CHP"/>
</dbReference>
<dbReference type="NCBIfam" id="TIGR02215">
    <property type="entry name" value="phage_chp_gp8"/>
    <property type="match status" value="1"/>
</dbReference>
<dbReference type="CDD" id="cd08054">
    <property type="entry name" value="gp6"/>
    <property type="match status" value="1"/>
</dbReference>
<protein>
    <submittedName>
        <fullName evidence="1">Uncharacterized phiE125 gp8 family phage protein</fullName>
    </submittedName>
</protein>
<dbReference type="EMBL" id="OAOQ01000003">
    <property type="protein sequence ID" value="SNX69053.1"/>
    <property type="molecule type" value="Genomic_DNA"/>
</dbReference>
<dbReference type="RefSeq" id="WP_097029518.1">
    <property type="nucleotide sequence ID" value="NZ_OAOQ01000003.1"/>
</dbReference>
<sequence length="199" mass="21632">MMLIEQTAVPVEALPVQALKDHLRLGSGFAEDSLQDSLIATFLRAAMTTIEGRTGKVLLPRRYLLVLEDWRSDEAQALPVAPVASVLSVSLFTVDDREIPLAASGWRLVRDRHRPKIVPTASVLPTVPQGGRIEIRFEAGFGPDWASVPADLAQAVMLLAADYYENRYEPGLAGAGLPWPVVGLIERWRTVRVLGGGAA</sequence>
<gene>
    <name evidence="1" type="ORF">SAMN05878503_10338</name>
</gene>